<sequence>MPEPNDRHEVWLGIDLGTQSVRVLAVDAAGAVRGSGAEQLRSHRDGPRHEQNPDQWWSAVRTACRRALDGVPAASVRGVAVCATSGTILLADRTGRPLTPGLMYDDSRAAEEASLAADAGAALWERLGHRPQPSWALPTLMWLLAHCPRLPDGARLVHQADHIAERLTGHPVATDSSHALKTGYDTERETWPDALLEDLRVPVTLLPDVVRPGTVLGAVCAEAAEATGLPEGTLVSAGMTDGCAAQISAGALEPGAWNSVLGTTLVLKGVTAQRLRDPLGVVYSHRAPDGNWLPGGASSTGAGVLSQAFPGRNLAALDVRAERYEPSSLVTYPLASRGERFPFLAPEAEGFTLGDRHGAAEADYHASLLQGVAFVERLCFDYFGLLGAPLDGPVTLTGGGARSRYWCQLRADVLARPVALPENAEAALGMAVLARAGTTHPLSAAARDMVRLRTVVEPRPEHTRRLLESHLKLVDALEEHGWLPTAVARHARRRTHQ</sequence>
<evidence type="ECO:0000313" key="9">
    <source>
        <dbReference type="Proteomes" id="UP001223144"/>
    </source>
</evidence>
<dbReference type="Pfam" id="PF00370">
    <property type="entry name" value="FGGY_N"/>
    <property type="match status" value="1"/>
</dbReference>
<protein>
    <submittedName>
        <fullName evidence="8">FGGY family carbohydrate kinase</fullName>
    </submittedName>
</protein>
<keyword evidence="2" id="KW-0859">Xylose metabolism</keyword>
<dbReference type="Proteomes" id="UP001223144">
    <property type="component" value="Unassembled WGS sequence"/>
</dbReference>
<dbReference type="RefSeq" id="WP_279926173.1">
    <property type="nucleotide sequence ID" value="NZ_JARWBG010000003.1"/>
</dbReference>
<proteinExistence type="inferred from homology"/>
<gene>
    <name evidence="8" type="ORF">QCN29_03475</name>
</gene>
<organism evidence="8 9">
    <name type="scientific">Streptomyces chengmaiensis</name>
    <dbReference type="NCBI Taxonomy" id="3040919"/>
    <lineage>
        <taxon>Bacteria</taxon>
        <taxon>Bacillati</taxon>
        <taxon>Actinomycetota</taxon>
        <taxon>Actinomycetes</taxon>
        <taxon>Kitasatosporales</taxon>
        <taxon>Streptomycetaceae</taxon>
        <taxon>Streptomyces</taxon>
    </lineage>
</organism>
<dbReference type="PIRSF" id="PIRSF000538">
    <property type="entry name" value="GlpK"/>
    <property type="match status" value="1"/>
</dbReference>
<dbReference type="InterPro" id="IPR018485">
    <property type="entry name" value="FGGY_C"/>
</dbReference>
<keyword evidence="3" id="KW-0808">Transferase</keyword>
<dbReference type="Gene3D" id="3.30.420.40">
    <property type="match status" value="2"/>
</dbReference>
<dbReference type="InterPro" id="IPR000577">
    <property type="entry name" value="Carb_kinase_FGGY"/>
</dbReference>
<keyword evidence="4 8" id="KW-0418">Kinase</keyword>
<dbReference type="PANTHER" id="PTHR43095:SF5">
    <property type="entry name" value="XYLULOSE KINASE"/>
    <property type="match status" value="1"/>
</dbReference>
<dbReference type="GO" id="GO:0016301">
    <property type="term" value="F:kinase activity"/>
    <property type="evidence" value="ECO:0007669"/>
    <property type="project" value="UniProtKB-KW"/>
</dbReference>
<feature type="compositionally biased region" description="Basic and acidic residues" evidence="5">
    <location>
        <begin position="40"/>
        <end position="52"/>
    </location>
</feature>
<dbReference type="CDD" id="cd07783">
    <property type="entry name" value="ASKHA_NBD_FGGY_SePSK_AtXK1-like"/>
    <property type="match status" value="1"/>
</dbReference>
<comment type="similarity">
    <text evidence="1">Belongs to the FGGY kinase family.</text>
</comment>
<keyword evidence="9" id="KW-1185">Reference proteome</keyword>
<evidence type="ECO:0000256" key="5">
    <source>
        <dbReference type="SAM" id="MobiDB-lite"/>
    </source>
</evidence>
<keyword evidence="2" id="KW-0119">Carbohydrate metabolism</keyword>
<evidence type="ECO:0000256" key="4">
    <source>
        <dbReference type="ARBA" id="ARBA00022777"/>
    </source>
</evidence>
<evidence type="ECO:0000256" key="2">
    <source>
        <dbReference type="ARBA" id="ARBA00022629"/>
    </source>
</evidence>
<dbReference type="Pfam" id="PF02782">
    <property type="entry name" value="FGGY_C"/>
    <property type="match status" value="1"/>
</dbReference>
<accession>A0ABT6HGQ4</accession>
<evidence type="ECO:0000256" key="3">
    <source>
        <dbReference type="ARBA" id="ARBA00022679"/>
    </source>
</evidence>
<dbReference type="InterPro" id="IPR050406">
    <property type="entry name" value="FGGY_Carb_Kinase"/>
</dbReference>
<dbReference type="InterPro" id="IPR043129">
    <property type="entry name" value="ATPase_NBD"/>
</dbReference>
<name>A0ABT6HGQ4_9ACTN</name>
<dbReference type="PANTHER" id="PTHR43095">
    <property type="entry name" value="SUGAR KINASE"/>
    <property type="match status" value="1"/>
</dbReference>
<dbReference type="SUPFAM" id="SSF53067">
    <property type="entry name" value="Actin-like ATPase domain"/>
    <property type="match status" value="2"/>
</dbReference>
<evidence type="ECO:0000259" key="7">
    <source>
        <dbReference type="Pfam" id="PF02782"/>
    </source>
</evidence>
<dbReference type="InterPro" id="IPR018484">
    <property type="entry name" value="FGGY_N"/>
</dbReference>
<feature type="domain" description="Carbohydrate kinase FGGY C-terminal" evidence="7">
    <location>
        <begin position="260"/>
        <end position="434"/>
    </location>
</feature>
<comment type="caution">
    <text evidence="8">The sequence shown here is derived from an EMBL/GenBank/DDBJ whole genome shotgun (WGS) entry which is preliminary data.</text>
</comment>
<evidence type="ECO:0000313" key="8">
    <source>
        <dbReference type="EMBL" id="MDH2387863.1"/>
    </source>
</evidence>
<reference evidence="8 9" key="1">
    <citation type="submission" date="2023-04" db="EMBL/GenBank/DDBJ databases">
        <title>Streptomyces chengmaiensis sp. nov. isolated from the stem of mangrove plant in Hainan.</title>
        <authorList>
            <person name="Huang X."/>
            <person name="Zhou S."/>
            <person name="Chu X."/>
            <person name="Xie Y."/>
            <person name="Lin Y."/>
        </authorList>
    </citation>
    <scope>NUCLEOTIDE SEQUENCE [LARGE SCALE GENOMIC DNA]</scope>
    <source>
        <strain evidence="8 9">HNM0663</strain>
    </source>
</reference>
<feature type="region of interest" description="Disordered" evidence="5">
    <location>
        <begin position="34"/>
        <end position="53"/>
    </location>
</feature>
<evidence type="ECO:0000256" key="1">
    <source>
        <dbReference type="ARBA" id="ARBA00009156"/>
    </source>
</evidence>
<evidence type="ECO:0000259" key="6">
    <source>
        <dbReference type="Pfam" id="PF00370"/>
    </source>
</evidence>
<feature type="domain" description="Carbohydrate kinase FGGY N-terminal" evidence="6">
    <location>
        <begin position="10"/>
        <end position="247"/>
    </location>
</feature>
<dbReference type="EMBL" id="JARWBG010000003">
    <property type="protein sequence ID" value="MDH2387863.1"/>
    <property type="molecule type" value="Genomic_DNA"/>
</dbReference>